<accession>A0A4R6BXR9</accession>
<evidence type="ECO:0000313" key="2">
    <source>
        <dbReference type="Proteomes" id="UP000294802"/>
    </source>
</evidence>
<dbReference type="RefSeq" id="WP_133442662.1">
    <property type="nucleotide sequence ID" value="NZ_SCWB01000001.1"/>
</dbReference>
<dbReference type="AlphaFoldDB" id="A0A4R6BXR9"/>
<name>A0A4R6BXR9_9STAP</name>
<protein>
    <recommendedName>
        <fullName evidence="3">YdeI/OmpD-associated family protein</fullName>
    </recommendedName>
</protein>
<dbReference type="Pfam" id="PF13376">
    <property type="entry name" value="OmdA"/>
    <property type="match status" value="1"/>
</dbReference>
<organism evidence="1 2">
    <name type="scientific">Macrococcus lamae</name>
    <dbReference type="NCBI Taxonomy" id="198484"/>
    <lineage>
        <taxon>Bacteria</taxon>
        <taxon>Bacillati</taxon>
        <taxon>Bacillota</taxon>
        <taxon>Bacilli</taxon>
        <taxon>Bacillales</taxon>
        <taxon>Staphylococcaceae</taxon>
        <taxon>Macrococcus</taxon>
    </lineage>
</organism>
<keyword evidence="2" id="KW-1185">Reference proteome</keyword>
<proteinExistence type="predicted"/>
<dbReference type="OrthoDB" id="2452521at2"/>
<reference evidence="1 2" key="1">
    <citation type="submission" date="2019-01" db="EMBL/GenBank/DDBJ databases">
        <title>Draft genome sequences of the type strains of six Macrococcus species.</title>
        <authorList>
            <person name="Mazhar S."/>
            <person name="Altermann E."/>
            <person name="Hill C."/>
            <person name="Mcauliffe O."/>
        </authorList>
    </citation>
    <scope>NUCLEOTIDE SEQUENCE [LARGE SCALE GENOMIC DNA]</scope>
    <source>
        <strain evidence="1 2">CCM4815</strain>
    </source>
</reference>
<dbReference type="Proteomes" id="UP000294802">
    <property type="component" value="Unassembled WGS sequence"/>
</dbReference>
<evidence type="ECO:0000313" key="1">
    <source>
        <dbReference type="EMBL" id="TDM13058.1"/>
    </source>
</evidence>
<gene>
    <name evidence="1" type="ORF">ERX29_00200</name>
</gene>
<evidence type="ECO:0008006" key="3">
    <source>
        <dbReference type="Google" id="ProtNLM"/>
    </source>
</evidence>
<dbReference type="EMBL" id="SCWB01000001">
    <property type="protein sequence ID" value="TDM13058.1"/>
    <property type="molecule type" value="Genomic_DNA"/>
</dbReference>
<comment type="caution">
    <text evidence="1">The sequence shown here is derived from an EMBL/GenBank/DDBJ whole genome shotgun (WGS) entry which is preliminary data.</text>
</comment>
<sequence>MTIIEKLNLNKYQKLLVVNQPEGYHIFNQSADAISGVHDAIFIFVESMDEMKLAVAKVIKESSVNDNGYLFIAYSKKNNNKYKSFIHRDHIFPELNVDEEGYVKDSHLKFSRMVSMDDVFTVVGMKNQPKRVKSTSPSQYVGDYAHLVEDIQQLLSADITLLKFFNSLTPGYQRDWARFIYSAKQEKTRVKRIEEMKMILGEGYKSKDLYRSKK</sequence>